<feature type="region of interest" description="Disordered" evidence="1">
    <location>
        <begin position="109"/>
        <end position="131"/>
    </location>
</feature>
<organism evidence="3">
    <name type="scientific">Salpingoeca rosetta (strain ATCC 50818 / BSB-021)</name>
    <dbReference type="NCBI Taxonomy" id="946362"/>
    <lineage>
        <taxon>Eukaryota</taxon>
        <taxon>Choanoflagellata</taxon>
        <taxon>Craspedida</taxon>
        <taxon>Salpingoecidae</taxon>
        <taxon>Salpingoeca</taxon>
    </lineage>
</organism>
<name>F2U2Z4_SALR5</name>
<dbReference type="KEGG" id="sre:PTSG_02675"/>
<proteinExistence type="predicted"/>
<dbReference type="Proteomes" id="UP000007799">
    <property type="component" value="Unassembled WGS sequence"/>
</dbReference>
<dbReference type="InParanoid" id="F2U2Z4"/>
<protein>
    <submittedName>
        <fullName evidence="2">Uncharacterized protein</fullName>
    </submittedName>
</protein>
<gene>
    <name evidence="2" type="ORF">PTSG_02675</name>
</gene>
<dbReference type="AlphaFoldDB" id="F2U2Z4"/>
<keyword evidence="3" id="KW-1185">Reference proteome</keyword>
<accession>F2U2Z4</accession>
<dbReference type="EMBL" id="GL832960">
    <property type="protein sequence ID" value="EGD81988.1"/>
    <property type="molecule type" value="Genomic_DNA"/>
</dbReference>
<evidence type="ECO:0000313" key="2">
    <source>
        <dbReference type="EMBL" id="EGD81988.1"/>
    </source>
</evidence>
<evidence type="ECO:0000313" key="3">
    <source>
        <dbReference type="Proteomes" id="UP000007799"/>
    </source>
</evidence>
<dbReference type="RefSeq" id="XP_004996171.1">
    <property type="nucleotide sequence ID" value="XM_004996114.1"/>
</dbReference>
<dbReference type="GeneID" id="16076758"/>
<reference evidence="2" key="1">
    <citation type="submission" date="2009-08" db="EMBL/GenBank/DDBJ databases">
        <title>Annotation of Salpingoeca rosetta.</title>
        <authorList>
            <consortium name="The Broad Institute Genome Sequencing Platform"/>
            <person name="Russ C."/>
            <person name="Cuomo C."/>
            <person name="Burger G."/>
            <person name="Gray M.W."/>
            <person name="Holland P.W.H."/>
            <person name="King N."/>
            <person name="Lang F.B.F."/>
            <person name="Roger A.J."/>
            <person name="Ruiz-Trillo I."/>
            <person name="Young S.K."/>
            <person name="Zeng Q."/>
            <person name="Gargeya S."/>
            <person name="Alvarado L."/>
            <person name="Berlin A."/>
            <person name="Chapman S.B."/>
            <person name="Chen Z."/>
            <person name="Freedman E."/>
            <person name="Gellesch M."/>
            <person name="Goldberg J."/>
            <person name="Griggs A."/>
            <person name="Gujja S."/>
            <person name="Heilman E."/>
            <person name="Heiman D."/>
            <person name="Howarth C."/>
            <person name="Mehta T."/>
            <person name="Neiman D."/>
            <person name="Pearson M."/>
            <person name="Roberts A."/>
            <person name="Saif S."/>
            <person name="Shea T."/>
            <person name="Shenoy N."/>
            <person name="Sisk P."/>
            <person name="Stolte C."/>
            <person name="Sykes S."/>
            <person name="White J."/>
            <person name="Yandava C."/>
            <person name="Haas B."/>
            <person name="Nusbaum C."/>
            <person name="Birren B."/>
        </authorList>
    </citation>
    <scope>NUCLEOTIDE SEQUENCE [LARGE SCALE GENOMIC DNA]</scope>
    <source>
        <strain evidence="2">ATCC 50818</strain>
    </source>
</reference>
<sequence length="333" mass="36554">MIEHKTVAVEHLAEVSPDELADIVREGRVLRMSCASCVPNIEGACAACTATCRVGLLAGTALVKPCSHHRQHWPGDAKGPARCSTVQVDDASGRVEVKHETYATWSHRAEGTQNTQRSWSTKHHHPQERDPLLPHHLYRSRVPVLPGGPHCCTRRPRGFRLVVVVATSSFRPAFSLFTFVSPGRYIEYLAKGNISSLMKEDIVKGNRMEERIDTELVQRGDKLQGAGEMDEAMITGRINTRLVFKGVDDIVIRAAPWYMVFEAKIIGSEDAQLSKAPIQQVQAGGALCVRHRAAVGVWVAPLTSGAADTLAVLDKMRTLTVGSPKVMCARARR</sequence>
<evidence type="ECO:0000256" key="1">
    <source>
        <dbReference type="SAM" id="MobiDB-lite"/>
    </source>
</evidence>